<reference evidence="2 3" key="1">
    <citation type="submission" date="2019-11" db="EMBL/GenBank/DDBJ databases">
        <title>Pedobacter sp. HMF7056 Genome sequencing and assembly.</title>
        <authorList>
            <person name="Kang H."/>
            <person name="Kim H."/>
            <person name="Joh K."/>
        </authorList>
    </citation>
    <scope>NUCLEOTIDE SEQUENCE [LARGE SCALE GENOMIC DNA]</scope>
    <source>
        <strain evidence="2 3">HMF7056</strain>
    </source>
</reference>
<organism evidence="2 3">
    <name type="scientific">Hufsiella ginkgonis</name>
    <dbReference type="NCBI Taxonomy" id="2695274"/>
    <lineage>
        <taxon>Bacteria</taxon>
        <taxon>Pseudomonadati</taxon>
        <taxon>Bacteroidota</taxon>
        <taxon>Sphingobacteriia</taxon>
        <taxon>Sphingobacteriales</taxon>
        <taxon>Sphingobacteriaceae</taxon>
        <taxon>Hufsiella</taxon>
    </lineage>
</organism>
<keyword evidence="3" id="KW-1185">Reference proteome</keyword>
<evidence type="ECO:0000313" key="2">
    <source>
        <dbReference type="EMBL" id="MXV16554.1"/>
    </source>
</evidence>
<dbReference type="SUPFAM" id="SSF88723">
    <property type="entry name" value="PIN domain-like"/>
    <property type="match status" value="1"/>
</dbReference>
<dbReference type="EMBL" id="WVHS01000003">
    <property type="protein sequence ID" value="MXV16554.1"/>
    <property type="molecule type" value="Genomic_DNA"/>
</dbReference>
<dbReference type="InterPro" id="IPR002716">
    <property type="entry name" value="PIN_dom"/>
</dbReference>
<dbReference type="Pfam" id="PF01850">
    <property type="entry name" value="PIN"/>
    <property type="match status" value="1"/>
</dbReference>
<proteinExistence type="predicted"/>
<sequence>MQQTSLIAGITCRVLCIQNQHIFRYGDIPLIEQHRDPFDRLLIATAMEENADILSADEKVSLYPEIVRVIW</sequence>
<protein>
    <submittedName>
        <fullName evidence="2">PIN domain-containing protein</fullName>
    </submittedName>
</protein>
<gene>
    <name evidence="2" type="ORF">GS398_14705</name>
</gene>
<accession>A0A7K1XZW5</accession>
<dbReference type="Proteomes" id="UP000451233">
    <property type="component" value="Unassembled WGS sequence"/>
</dbReference>
<feature type="domain" description="PIN" evidence="1">
    <location>
        <begin position="12"/>
        <end position="61"/>
    </location>
</feature>
<comment type="caution">
    <text evidence="2">The sequence shown here is derived from an EMBL/GenBank/DDBJ whole genome shotgun (WGS) entry which is preliminary data.</text>
</comment>
<dbReference type="InterPro" id="IPR029060">
    <property type="entry name" value="PIN-like_dom_sf"/>
</dbReference>
<evidence type="ECO:0000313" key="3">
    <source>
        <dbReference type="Proteomes" id="UP000451233"/>
    </source>
</evidence>
<evidence type="ECO:0000259" key="1">
    <source>
        <dbReference type="Pfam" id="PF01850"/>
    </source>
</evidence>
<name>A0A7K1XZW5_9SPHI</name>
<dbReference type="AlphaFoldDB" id="A0A7K1XZW5"/>